<evidence type="ECO:0000256" key="2">
    <source>
        <dbReference type="ARBA" id="ARBA00022679"/>
    </source>
</evidence>
<dbReference type="Pfam" id="PF02801">
    <property type="entry name" value="Ketoacyl-synt_C"/>
    <property type="match status" value="1"/>
</dbReference>
<dbReference type="Proteomes" id="UP000886657">
    <property type="component" value="Unassembled WGS sequence"/>
</dbReference>
<dbReference type="GO" id="GO:0006633">
    <property type="term" value="P:fatty acid biosynthetic process"/>
    <property type="evidence" value="ECO:0007669"/>
    <property type="project" value="TreeGrafter"/>
</dbReference>
<dbReference type="SUPFAM" id="SSF53901">
    <property type="entry name" value="Thiolase-like"/>
    <property type="match status" value="2"/>
</dbReference>
<evidence type="ECO:0000313" key="6">
    <source>
        <dbReference type="Proteomes" id="UP000886657"/>
    </source>
</evidence>
<accession>A0A9D7SHS1</accession>
<dbReference type="InterPro" id="IPR000794">
    <property type="entry name" value="Beta-ketoacyl_synthase"/>
</dbReference>
<dbReference type="GO" id="GO:0005829">
    <property type="term" value="C:cytosol"/>
    <property type="evidence" value="ECO:0007669"/>
    <property type="project" value="TreeGrafter"/>
</dbReference>
<dbReference type="Pfam" id="PF00109">
    <property type="entry name" value="ketoacyl-synt"/>
    <property type="match status" value="1"/>
</dbReference>
<reference evidence="5" key="1">
    <citation type="submission" date="2020-10" db="EMBL/GenBank/DDBJ databases">
        <title>Connecting structure to function with the recovery of over 1000 high-quality activated sludge metagenome-assembled genomes encoding full-length rRNA genes using long-read sequencing.</title>
        <authorList>
            <person name="Singleton C.M."/>
            <person name="Petriglieri F."/>
            <person name="Kristensen J.M."/>
            <person name="Kirkegaard R.H."/>
            <person name="Michaelsen T.Y."/>
            <person name="Andersen M.H."/>
            <person name="Karst S.M."/>
            <person name="Dueholm M.S."/>
            <person name="Nielsen P.H."/>
            <person name="Albertsen M."/>
        </authorList>
    </citation>
    <scope>NUCLEOTIDE SEQUENCE</scope>
    <source>
        <strain evidence="5">Skiv_18-Q3-R9-52_MAXAC.067</strain>
    </source>
</reference>
<dbReference type="InterPro" id="IPR014031">
    <property type="entry name" value="Ketoacyl_synth_C"/>
</dbReference>
<comment type="caution">
    <text evidence="5">The sequence shown here is derived from an EMBL/GenBank/DDBJ whole genome shotgun (WGS) entry which is preliminary data.</text>
</comment>
<evidence type="ECO:0000313" key="5">
    <source>
        <dbReference type="EMBL" id="MBK9797123.1"/>
    </source>
</evidence>
<dbReference type="EMBL" id="JADKIO010000008">
    <property type="protein sequence ID" value="MBK9797123.1"/>
    <property type="molecule type" value="Genomic_DNA"/>
</dbReference>
<comment type="similarity">
    <text evidence="1 3">Belongs to the thiolase-like superfamily. Beta-ketoacyl-ACP synthases family.</text>
</comment>
<evidence type="ECO:0000259" key="4">
    <source>
        <dbReference type="PROSITE" id="PS52004"/>
    </source>
</evidence>
<name>A0A9D7SHS1_9BACT</name>
<dbReference type="PANTHER" id="PTHR11712:SF336">
    <property type="entry name" value="3-OXOACYL-[ACYL-CARRIER-PROTEIN] SYNTHASE, MITOCHONDRIAL"/>
    <property type="match status" value="1"/>
</dbReference>
<gene>
    <name evidence="5" type="ORF">IPP58_11610</name>
</gene>
<dbReference type="GO" id="GO:0004315">
    <property type="term" value="F:3-oxoacyl-[acyl-carrier-protein] synthase activity"/>
    <property type="evidence" value="ECO:0007669"/>
    <property type="project" value="TreeGrafter"/>
</dbReference>
<proteinExistence type="inferred from homology"/>
<dbReference type="InterPro" id="IPR020841">
    <property type="entry name" value="PKS_Beta-ketoAc_synthase_dom"/>
</dbReference>
<dbReference type="Gene3D" id="3.40.47.10">
    <property type="match status" value="1"/>
</dbReference>
<sequence length="396" mass="41458">MSRPFRRVVVTGLGMVSSLALDREGTWSAMLEGRDGLGPLTRLHLPLEPAQVAGQVAMDPARHQTLCERMALRALEEALDGHLFQGDPDRVGVFQGAGTSGLPVAEAYLEARLAGERGRAVEPAYQSPSTVTDALARRLGAQGPRGTIMNACSSSLLAIGQAWERLAAGELDLAVAGGAESLCRTTYGGFSCLKAVDTEKCRPFSRNRAGLNLGEGAVQLVLEPLNRALARGAVIYAEVLGYGASMDAHHPTAPHPEGEGAARALAMALRTGRCEASDVDLVSAHGTATPANDGAECLAIRRALGPAADAVSVTSTKSQFGHTLGAAGAFGAAAAILSLRDQVVSPTLRLEEPDPVCDLDCTPKEARARRVRVALVNAFAFGGNNVSLLLRRWEGR</sequence>
<dbReference type="PROSITE" id="PS52004">
    <property type="entry name" value="KS3_2"/>
    <property type="match status" value="1"/>
</dbReference>
<dbReference type="SMART" id="SM00825">
    <property type="entry name" value="PKS_KS"/>
    <property type="match status" value="1"/>
</dbReference>
<dbReference type="PANTHER" id="PTHR11712">
    <property type="entry name" value="POLYKETIDE SYNTHASE-RELATED"/>
    <property type="match status" value="1"/>
</dbReference>
<dbReference type="AlphaFoldDB" id="A0A9D7SHS1"/>
<evidence type="ECO:0000256" key="3">
    <source>
        <dbReference type="RuleBase" id="RU003694"/>
    </source>
</evidence>
<keyword evidence="2 3" id="KW-0808">Transferase</keyword>
<organism evidence="5 6">
    <name type="scientific">Candidatus Geothrix skivensis</name>
    <dbReference type="NCBI Taxonomy" id="2954439"/>
    <lineage>
        <taxon>Bacteria</taxon>
        <taxon>Pseudomonadati</taxon>
        <taxon>Acidobacteriota</taxon>
        <taxon>Holophagae</taxon>
        <taxon>Holophagales</taxon>
        <taxon>Holophagaceae</taxon>
        <taxon>Geothrix</taxon>
    </lineage>
</organism>
<feature type="domain" description="Ketosynthase family 3 (KS3)" evidence="4">
    <location>
        <begin position="5"/>
        <end position="392"/>
    </location>
</feature>
<protein>
    <submittedName>
        <fullName evidence="5">Beta-ketoacyl-[acyl-carrier-protein] synthase family protein</fullName>
    </submittedName>
</protein>
<evidence type="ECO:0000256" key="1">
    <source>
        <dbReference type="ARBA" id="ARBA00008467"/>
    </source>
</evidence>
<dbReference type="InterPro" id="IPR014030">
    <property type="entry name" value="Ketoacyl_synth_N"/>
</dbReference>
<dbReference type="CDD" id="cd00834">
    <property type="entry name" value="KAS_I_II"/>
    <property type="match status" value="1"/>
</dbReference>
<dbReference type="InterPro" id="IPR016039">
    <property type="entry name" value="Thiolase-like"/>
</dbReference>